<reference evidence="2 3" key="1">
    <citation type="journal article" date="2018" name="Sci. Rep.">
        <title>Comparative genomics provides insights into the lifestyle and reveals functional heterogeneity of dark septate endophytic fungi.</title>
        <authorList>
            <person name="Knapp D.G."/>
            <person name="Nemeth J.B."/>
            <person name="Barry K."/>
            <person name="Hainaut M."/>
            <person name="Henrissat B."/>
            <person name="Johnson J."/>
            <person name="Kuo A."/>
            <person name="Lim J.H.P."/>
            <person name="Lipzen A."/>
            <person name="Nolan M."/>
            <person name="Ohm R.A."/>
            <person name="Tamas L."/>
            <person name="Grigoriev I.V."/>
            <person name="Spatafora J.W."/>
            <person name="Nagy L.G."/>
            <person name="Kovacs G.M."/>
        </authorList>
    </citation>
    <scope>NUCLEOTIDE SEQUENCE [LARGE SCALE GENOMIC DNA]</scope>
    <source>
        <strain evidence="2 3">DSE2036</strain>
    </source>
</reference>
<feature type="compositionally biased region" description="Basic and acidic residues" evidence="1">
    <location>
        <begin position="38"/>
        <end position="50"/>
    </location>
</feature>
<feature type="compositionally biased region" description="Basic and acidic residues" evidence="1">
    <location>
        <begin position="172"/>
        <end position="183"/>
    </location>
</feature>
<sequence>MSQTASATGANSTPLSPSEAGANGEVEASHSGSGDNQSQKRDRSQGRAENEISGGEMEAHREDDKDDKNEHIEPEANENSENEKGWKRKKGTESFSSRRFRPSERFLSEKPVRPSKRPLRKANETLVEYNKRLWKVDIDRSTVVAWKKGDQWENIEWPQPVLQVFYHRKPDAAHSFQDDDKKSKYTAQQDDEDMYEPLGKSKNIHRITIHSEPLTDELNSILQVSSASTKLTVSPPYKVG</sequence>
<dbReference type="Proteomes" id="UP000244855">
    <property type="component" value="Unassembled WGS sequence"/>
</dbReference>
<evidence type="ECO:0000313" key="3">
    <source>
        <dbReference type="Proteomes" id="UP000244855"/>
    </source>
</evidence>
<gene>
    <name evidence="2" type="ORF">DM02DRAFT_328026</name>
</gene>
<name>A0A2V1EAD7_9PLEO</name>
<evidence type="ECO:0000256" key="1">
    <source>
        <dbReference type="SAM" id="MobiDB-lite"/>
    </source>
</evidence>
<feature type="region of interest" description="Disordered" evidence="1">
    <location>
        <begin position="1"/>
        <end position="118"/>
    </location>
</feature>
<feature type="compositionally biased region" description="Basic and acidic residues" evidence="1">
    <location>
        <begin position="101"/>
        <end position="112"/>
    </location>
</feature>
<dbReference type="EMBL" id="KZ805304">
    <property type="protein sequence ID" value="PVI07507.1"/>
    <property type="molecule type" value="Genomic_DNA"/>
</dbReference>
<dbReference type="AlphaFoldDB" id="A0A2V1EAD7"/>
<feature type="region of interest" description="Disordered" evidence="1">
    <location>
        <begin position="172"/>
        <end position="200"/>
    </location>
</feature>
<keyword evidence="3" id="KW-1185">Reference proteome</keyword>
<protein>
    <submittedName>
        <fullName evidence="2">Uncharacterized protein</fullName>
    </submittedName>
</protein>
<evidence type="ECO:0000313" key="2">
    <source>
        <dbReference type="EMBL" id="PVI07507.1"/>
    </source>
</evidence>
<proteinExistence type="predicted"/>
<feature type="compositionally biased region" description="Basic and acidic residues" evidence="1">
    <location>
        <begin position="57"/>
        <end position="74"/>
    </location>
</feature>
<accession>A0A2V1EAD7</accession>
<organism evidence="2 3">
    <name type="scientific">Periconia macrospinosa</name>
    <dbReference type="NCBI Taxonomy" id="97972"/>
    <lineage>
        <taxon>Eukaryota</taxon>
        <taxon>Fungi</taxon>
        <taxon>Dikarya</taxon>
        <taxon>Ascomycota</taxon>
        <taxon>Pezizomycotina</taxon>
        <taxon>Dothideomycetes</taxon>
        <taxon>Pleosporomycetidae</taxon>
        <taxon>Pleosporales</taxon>
        <taxon>Massarineae</taxon>
        <taxon>Periconiaceae</taxon>
        <taxon>Periconia</taxon>
    </lineage>
</organism>
<feature type="compositionally biased region" description="Polar residues" evidence="1">
    <location>
        <begin position="1"/>
        <end position="16"/>
    </location>
</feature>